<feature type="signal peptide" evidence="1">
    <location>
        <begin position="1"/>
        <end position="24"/>
    </location>
</feature>
<protein>
    <recommendedName>
        <fullName evidence="4">DUF11 domain-containing protein</fullName>
    </recommendedName>
</protein>
<dbReference type="RefSeq" id="WP_249504225.1">
    <property type="nucleotide sequence ID" value="NZ_CP097253.1"/>
</dbReference>
<keyword evidence="1" id="KW-0732">Signal</keyword>
<keyword evidence="3" id="KW-1185">Reference proteome</keyword>
<evidence type="ECO:0008006" key="4">
    <source>
        <dbReference type="Google" id="ProtNLM"/>
    </source>
</evidence>
<dbReference type="Proteomes" id="UP000831921">
    <property type="component" value="Chromosome"/>
</dbReference>
<name>A0ABY5MZE9_9SPHN</name>
<reference evidence="2 3" key="1">
    <citation type="submission" date="2022-05" db="EMBL/GenBank/DDBJ databases">
        <title>S8-45 Sphingomonas ultraviolaceadurans.</title>
        <authorList>
            <person name="Liu Y."/>
        </authorList>
    </citation>
    <scope>NUCLEOTIDE SEQUENCE [LARGE SCALE GENOMIC DNA]</scope>
    <source>
        <strain evidence="2 3">S8-45</strain>
    </source>
</reference>
<gene>
    <name evidence="2" type="ORF">M1K48_02025</name>
</gene>
<sequence length="360" mass="35967">MMKKTLYFALGTASALSLATAATAAGTPAGTDVNNTATIGYATGGVTQAPVNSNIATFKVDQKVNLTVAEVGGLVSPTSPGGLNFVTTFTVTNTSNATLDFSLLSSQLANGQTVAFGGTDSFNQNNVRIFVDSNNNGQYDSGVDVATYVDELAADATRTVFIVSDTPAGQADASLAGVVLTATAAAGGTANAQGSDLVQTAGADNPAVVDIVFADIAGKTDALRDGKSSADDTYKVVAPTLVLAKTSRIISDPFNGTTNPKRIPGATAEYCIVATNTGAGAANSAIISDNLASVSGVTYLGGSIFTGVTVSSGTCNSDGTLQTDASDGDQSNFGSNTVTSNLGTINGGASSAIRFRVTIN</sequence>
<organism evidence="2 3">
    <name type="scientific">Sphingomonas glaciei</name>
    <dbReference type="NCBI Taxonomy" id="2938948"/>
    <lineage>
        <taxon>Bacteria</taxon>
        <taxon>Pseudomonadati</taxon>
        <taxon>Pseudomonadota</taxon>
        <taxon>Alphaproteobacteria</taxon>
        <taxon>Sphingomonadales</taxon>
        <taxon>Sphingomonadaceae</taxon>
        <taxon>Sphingomonas</taxon>
    </lineage>
</organism>
<proteinExistence type="predicted"/>
<dbReference type="EMBL" id="CP097253">
    <property type="protein sequence ID" value="UUR08448.1"/>
    <property type="molecule type" value="Genomic_DNA"/>
</dbReference>
<evidence type="ECO:0000256" key="1">
    <source>
        <dbReference type="SAM" id="SignalP"/>
    </source>
</evidence>
<evidence type="ECO:0000313" key="3">
    <source>
        <dbReference type="Proteomes" id="UP000831921"/>
    </source>
</evidence>
<evidence type="ECO:0000313" key="2">
    <source>
        <dbReference type="EMBL" id="UUR08448.1"/>
    </source>
</evidence>
<accession>A0ABY5MZE9</accession>
<feature type="chain" id="PRO_5045897013" description="DUF11 domain-containing protein" evidence="1">
    <location>
        <begin position="25"/>
        <end position="360"/>
    </location>
</feature>